<name>A0A3N4E2W7_9GAMM</name>
<dbReference type="RefSeq" id="WP_101033621.1">
    <property type="nucleotide sequence ID" value="NZ_CP034073.1"/>
</dbReference>
<dbReference type="EMBL" id="RKKB01000003">
    <property type="protein sequence ID" value="RPA32539.1"/>
    <property type="molecule type" value="Genomic_DNA"/>
</dbReference>
<gene>
    <name evidence="3" type="ORF">EGC77_12130</name>
    <name evidence="2" type="ORF">EGC80_05510</name>
</gene>
<evidence type="ECO:0000256" key="1">
    <source>
        <dbReference type="SAM" id="MobiDB-lite"/>
    </source>
</evidence>
<dbReference type="AlphaFoldDB" id="A0A3N4E2W7"/>
<protein>
    <submittedName>
        <fullName evidence="3">DUF2986 domain-containing protein</fullName>
    </submittedName>
</protein>
<accession>A0A3N4E2W7</accession>
<dbReference type="KEGG" id="spsr:EGC80_05510"/>
<dbReference type="Proteomes" id="UP000273778">
    <property type="component" value="Chromosome"/>
</dbReference>
<organism evidence="3 5">
    <name type="scientific">Shewanella psychromarinicola</name>
    <dbReference type="NCBI Taxonomy" id="2487742"/>
    <lineage>
        <taxon>Bacteria</taxon>
        <taxon>Pseudomonadati</taxon>
        <taxon>Pseudomonadota</taxon>
        <taxon>Gammaproteobacteria</taxon>
        <taxon>Alteromonadales</taxon>
        <taxon>Shewanellaceae</taxon>
        <taxon>Shewanella</taxon>
    </lineage>
</organism>
<keyword evidence="4" id="KW-1185">Reference proteome</keyword>
<dbReference type="InterPro" id="IPR021677">
    <property type="entry name" value="DUF2986"/>
</dbReference>
<evidence type="ECO:0000313" key="2">
    <source>
        <dbReference type="EMBL" id="AZG34439.1"/>
    </source>
</evidence>
<proteinExistence type="predicted"/>
<dbReference type="Pfam" id="PF11661">
    <property type="entry name" value="DUF2986"/>
    <property type="match status" value="1"/>
</dbReference>
<dbReference type="Proteomes" id="UP000278855">
    <property type="component" value="Unassembled WGS sequence"/>
</dbReference>
<reference evidence="2 4" key="1">
    <citation type="submission" date="2018-11" db="EMBL/GenBank/DDBJ databases">
        <title>Shewanella sp. M2.</title>
        <authorList>
            <person name="Hwang Y.J."/>
            <person name="Hwang C.Y."/>
        </authorList>
    </citation>
    <scope>NUCLEOTIDE SEQUENCE [LARGE SCALE GENOMIC DNA]</scope>
    <source>
        <strain evidence="2 4">M2</strain>
    </source>
</reference>
<evidence type="ECO:0000313" key="4">
    <source>
        <dbReference type="Proteomes" id="UP000273778"/>
    </source>
</evidence>
<reference evidence="5" key="2">
    <citation type="submission" date="2018-11" db="EMBL/GenBank/DDBJ databases">
        <title>Shewanella sp. R106.</title>
        <authorList>
            <person name="Hwang Y.J."/>
            <person name="Hwang C.Y."/>
        </authorList>
    </citation>
    <scope>NUCLEOTIDE SEQUENCE [LARGE SCALE GENOMIC DNA]</scope>
    <source>
        <strain evidence="5">R106</strain>
    </source>
</reference>
<feature type="region of interest" description="Disordered" evidence="1">
    <location>
        <begin position="15"/>
        <end position="43"/>
    </location>
</feature>
<feature type="compositionally biased region" description="Basic and acidic residues" evidence="1">
    <location>
        <begin position="33"/>
        <end position="43"/>
    </location>
</feature>
<evidence type="ECO:0000313" key="3">
    <source>
        <dbReference type="EMBL" id="RPA32539.1"/>
    </source>
</evidence>
<reference evidence="3" key="3">
    <citation type="submission" date="2018-11" db="EMBL/GenBank/DDBJ databases">
        <authorList>
            <person name="Hwang Y.J."/>
            <person name="Hwang C.Y."/>
        </authorList>
    </citation>
    <scope>NUCLEOTIDE SEQUENCE</scope>
    <source>
        <strain evidence="3">R106</strain>
    </source>
</reference>
<evidence type="ECO:0000313" key="5">
    <source>
        <dbReference type="Proteomes" id="UP000278855"/>
    </source>
</evidence>
<sequence length="43" mass="4922">MNRKKKINQTLKAKAKKANAKLHATNKPSYVAKADRERLTQVE</sequence>
<dbReference type="EMBL" id="CP034073">
    <property type="protein sequence ID" value="AZG34439.1"/>
    <property type="molecule type" value="Genomic_DNA"/>
</dbReference>